<dbReference type="PANTHER" id="PTHR14218:SF39">
    <property type="entry name" value="PEPTIDASE S53 DOMAIN-CONTAINING PROTEIN"/>
    <property type="match status" value="1"/>
</dbReference>
<dbReference type="InterPro" id="IPR000209">
    <property type="entry name" value="Peptidase_S8/S53_dom"/>
</dbReference>
<evidence type="ECO:0000256" key="4">
    <source>
        <dbReference type="ARBA" id="ARBA00012462"/>
    </source>
</evidence>
<evidence type="ECO:0000256" key="7">
    <source>
        <dbReference type="ARBA" id="ARBA00022723"/>
    </source>
</evidence>
<evidence type="ECO:0000256" key="9">
    <source>
        <dbReference type="ARBA" id="ARBA00022801"/>
    </source>
</evidence>
<dbReference type="InterPro" id="IPR050819">
    <property type="entry name" value="Tripeptidyl-peptidase_I"/>
</dbReference>
<feature type="binding site" evidence="15">
    <location>
        <position position="538"/>
    </location>
    <ligand>
        <name>Ca(2+)</name>
        <dbReference type="ChEBI" id="CHEBI:29108"/>
    </ligand>
</feature>
<dbReference type="FunFam" id="3.40.50.200:FF:000015">
    <property type="entry name" value="Tripeptidyl peptidase A"/>
    <property type="match status" value="1"/>
</dbReference>
<proteinExistence type="predicted"/>
<keyword evidence="12" id="KW-0843">Virulence</keyword>
<keyword evidence="10 15" id="KW-0720">Serine protease</keyword>
<feature type="binding site" evidence="15">
    <location>
        <position position="559"/>
    </location>
    <ligand>
        <name>Ca(2+)</name>
        <dbReference type="ChEBI" id="CHEBI:29108"/>
    </ligand>
</feature>
<dbReference type="Pfam" id="PF00082">
    <property type="entry name" value="Peptidase_S8"/>
    <property type="match status" value="1"/>
</dbReference>
<evidence type="ECO:0000259" key="16">
    <source>
        <dbReference type="PROSITE" id="PS51695"/>
    </source>
</evidence>
<dbReference type="PROSITE" id="PS51695">
    <property type="entry name" value="SEDOLISIN"/>
    <property type="match status" value="1"/>
</dbReference>
<feature type="domain" description="Peptidase S53" evidence="16">
    <location>
        <begin position="188"/>
        <end position="579"/>
    </location>
</feature>
<dbReference type="CDD" id="cd04056">
    <property type="entry name" value="Peptidases_S53"/>
    <property type="match status" value="1"/>
</dbReference>
<keyword evidence="11 15" id="KW-0106">Calcium</keyword>
<dbReference type="Gene3D" id="3.40.50.200">
    <property type="entry name" value="Peptidase S8/S53 domain"/>
    <property type="match status" value="1"/>
</dbReference>
<evidence type="ECO:0000256" key="10">
    <source>
        <dbReference type="ARBA" id="ARBA00022825"/>
    </source>
</evidence>
<dbReference type="CDD" id="cd11377">
    <property type="entry name" value="Pro-peptidase_S53"/>
    <property type="match status" value="1"/>
</dbReference>
<evidence type="ECO:0000313" key="18">
    <source>
        <dbReference type="Proteomes" id="UP001217918"/>
    </source>
</evidence>
<feature type="binding site" evidence="15">
    <location>
        <position position="539"/>
    </location>
    <ligand>
        <name>Ca(2+)</name>
        <dbReference type="ChEBI" id="CHEBI:29108"/>
    </ligand>
</feature>
<dbReference type="Pfam" id="PF09286">
    <property type="entry name" value="Pro-kuma_activ"/>
    <property type="match status" value="1"/>
</dbReference>
<accession>A0AAD9HYS0</accession>
<dbReference type="InterPro" id="IPR030400">
    <property type="entry name" value="Sedolisin_dom"/>
</dbReference>
<evidence type="ECO:0000256" key="14">
    <source>
        <dbReference type="ARBA" id="ARBA00023180"/>
    </source>
</evidence>
<dbReference type="PANTHER" id="PTHR14218">
    <property type="entry name" value="PROTEASE S8 TRIPEPTIDYL PEPTIDASE I CLN2"/>
    <property type="match status" value="1"/>
</dbReference>
<comment type="subcellular location">
    <subcellularLocation>
        <location evidence="3">Secreted</location>
        <location evidence="3">Extracellular space</location>
    </subcellularLocation>
</comment>
<keyword evidence="14" id="KW-0325">Glycoprotein</keyword>
<dbReference type="InterPro" id="IPR036852">
    <property type="entry name" value="Peptidase_S8/S53_dom_sf"/>
</dbReference>
<evidence type="ECO:0000256" key="8">
    <source>
        <dbReference type="ARBA" id="ARBA00022729"/>
    </source>
</evidence>
<evidence type="ECO:0000256" key="5">
    <source>
        <dbReference type="ARBA" id="ARBA00022525"/>
    </source>
</evidence>
<dbReference type="GO" id="GO:0005576">
    <property type="term" value="C:extracellular region"/>
    <property type="evidence" value="ECO:0007669"/>
    <property type="project" value="UniProtKB-SubCell"/>
</dbReference>
<keyword evidence="6 15" id="KW-0645">Protease</keyword>
<keyword evidence="7 15" id="KW-0479">Metal-binding</keyword>
<keyword evidence="5" id="KW-0964">Secreted</keyword>
<dbReference type="PROSITE" id="PS00138">
    <property type="entry name" value="SUBTILASE_SER"/>
    <property type="match status" value="1"/>
</dbReference>
<evidence type="ECO:0000256" key="6">
    <source>
        <dbReference type="ARBA" id="ARBA00022670"/>
    </source>
</evidence>
<dbReference type="Proteomes" id="UP001217918">
    <property type="component" value="Unassembled WGS sequence"/>
</dbReference>
<evidence type="ECO:0000256" key="11">
    <source>
        <dbReference type="ARBA" id="ARBA00022837"/>
    </source>
</evidence>
<protein>
    <recommendedName>
        <fullName evidence="4">tripeptidyl-peptidase II</fullName>
        <ecNumber evidence="4">3.4.14.10</ecNumber>
    </recommendedName>
</protein>
<evidence type="ECO:0000256" key="13">
    <source>
        <dbReference type="ARBA" id="ARBA00023145"/>
    </source>
</evidence>
<comment type="cofactor">
    <cofactor evidence="15">
        <name>Ca(2+)</name>
        <dbReference type="ChEBI" id="CHEBI:29108"/>
    </cofactor>
    <text evidence="15">Binds 1 Ca(2+) ion per subunit.</text>
</comment>
<evidence type="ECO:0000256" key="15">
    <source>
        <dbReference type="PROSITE-ProRule" id="PRU01032"/>
    </source>
</evidence>
<comment type="caution">
    <text evidence="17">The sequence shown here is derived from an EMBL/GenBank/DDBJ whole genome shotgun (WGS) entry which is preliminary data.</text>
</comment>
<evidence type="ECO:0000256" key="2">
    <source>
        <dbReference type="ARBA" id="ARBA00002451"/>
    </source>
</evidence>
<dbReference type="InterPro" id="IPR023828">
    <property type="entry name" value="Peptidase_S8_Ser-AS"/>
</dbReference>
<evidence type="ECO:0000313" key="17">
    <source>
        <dbReference type="EMBL" id="KAK2067280.1"/>
    </source>
</evidence>
<evidence type="ECO:0000256" key="1">
    <source>
        <dbReference type="ARBA" id="ARBA00001910"/>
    </source>
</evidence>
<dbReference type="GO" id="GO:0004252">
    <property type="term" value="F:serine-type endopeptidase activity"/>
    <property type="evidence" value="ECO:0007669"/>
    <property type="project" value="UniProtKB-UniRule"/>
</dbReference>
<comment type="function">
    <text evidence="2">Secreted tripeptidyl-peptidase which degrades proteins at acidic pHs and is involved in virulence.</text>
</comment>
<dbReference type="SUPFAM" id="SSF52743">
    <property type="entry name" value="Subtilisin-like"/>
    <property type="match status" value="1"/>
</dbReference>
<feature type="active site" description="Charge relay system" evidence="15">
    <location>
        <position position="276"/>
    </location>
</feature>
<comment type="catalytic activity">
    <reaction evidence="1">
        <text>Release of an N-terminal tripeptide from a polypeptide.</text>
        <dbReference type="EC" id="3.4.14.10"/>
    </reaction>
</comment>
<evidence type="ECO:0000256" key="3">
    <source>
        <dbReference type="ARBA" id="ARBA00004239"/>
    </source>
</evidence>
<dbReference type="InterPro" id="IPR015366">
    <property type="entry name" value="S53_propep"/>
</dbReference>
<keyword evidence="9 15" id="KW-0378">Hydrolase</keyword>
<reference evidence="17" key="1">
    <citation type="journal article" date="2023" name="Mol. Plant Microbe Interact.">
        <title>Elucidating the Obligate Nature and Biological Capacity of an Invasive Fungal Corn Pathogen.</title>
        <authorList>
            <person name="MacCready J.S."/>
            <person name="Roggenkamp E.M."/>
            <person name="Gdanetz K."/>
            <person name="Chilvers M.I."/>
        </authorList>
    </citation>
    <scope>NUCLEOTIDE SEQUENCE</scope>
    <source>
        <strain evidence="17">PM02</strain>
    </source>
</reference>
<feature type="active site" description="Charge relay system" evidence="15">
    <location>
        <position position="496"/>
    </location>
</feature>
<dbReference type="GO" id="GO:0008240">
    <property type="term" value="F:tripeptidyl-peptidase activity"/>
    <property type="evidence" value="ECO:0007669"/>
    <property type="project" value="UniProtKB-EC"/>
</dbReference>
<sequence length="599" mass="64290">MANFKGTFAALAGLARAGYYAVKETHHVPRGWRRLGRASPHHLIRLQIGLAQSNWDELERHLIEVSDPDHDRYGQHLSAGDVGELVRPTQETSDLVHAWLAAEGVASSALAHSAAGDWITVSLPVRTVEHLLDTEYHTYEHGDGARVVRAPTWSLPRHLHAHINTVQPTTSFLRARPTSIRAVCNISSVTPACFETLYHTQGYKTQASGAGECGGNRVGFTNYLGQHPIPSDLRLFLQKYRPEALASVNFTNECIANAVCTDKLSPADLADGTSAEANLDVQAIAGMSWSTPIKSYSTGGSPPWIAPNNQSTITNEPYLEWVNYVLNQSEIPQVISTSYADDESTVPPSYANRVCRQFAQIGARGTTLLFASGDDGVGPSGTTCSRFVALFPSSCPWVTSVGATMDFAPEMVAYRPAFVDANGARHGNYTSGGGFSNYFATPAYQAEAVAKYVAGLDGRYDGLYNKSGRGYPDISAQGLYFAYFYNGKEGTISGTSASTPLTSAILSLVNDALMAAGKSPLGFMNPWLYKVGHKGLNDIVNGSAHGCGVDGFPAVAGWDAVTGLGTPNFPRLVELAGAYYVISLEASRDANKMFLCLGI</sequence>
<dbReference type="EMBL" id="JAQQPM010000001">
    <property type="protein sequence ID" value="KAK2067280.1"/>
    <property type="molecule type" value="Genomic_DNA"/>
</dbReference>
<dbReference type="SUPFAM" id="SSF54897">
    <property type="entry name" value="Protease propeptides/inhibitors"/>
    <property type="match status" value="1"/>
</dbReference>
<organism evidence="17 18">
    <name type="scientific">Phyllachora maydis</name>
    <dbReference type="NCBI Taxonomy" id="1825666"/>
    <lineage>
        <taxon>Eukaryota</taxon>
        <taxon>Fungi</taxon>
        <taxon>Dikarya</taxon>
        <taxon>Ascomycota</taxon>
        <taxon>Pezizomycotina</taxon>
        <taxon>Sordariomycetes</taxon>
        <taxon>Sordariomycetidae</taxon>
        <taxon>Phyllachorales</taxon>
        <taxon>Phyllachoraceae</taxon>
        <taxon>Phyllachora</taxon>
    </lineage>
</organism>
<feature type="active site" description="Charge relay system" evidence="15">
    <location>
        <position position="280"/>
    </location>
</feature>
<name>A0AAD9HYS0_9PEZI</name>
<dbReference type="GO" id="GO:0046872">
    <property type="term" value="F:metal ion binding"/>
    <property type="evidence" value="ECO:0007669"/>
    <property type="project" value="UniProtKB-UniRule"/>
</dbReference>
<dbReference type="SMART" id="SM00944">
    <property type="entry name" value="Pro-kuma_activ"/>
    <property type="match status" value="1"/>
</dbReference>
<keyword evidence="8" id="KW-0732">Signal</keyword>
<feature type="binding site" evidence="15">
    <location>
        <position position="557"/>
    </location>
    <ligand>
        <name>Ca(2+)</name>
        <dbReference type="ChEBI" id="CHEBI:29108"/>
    </ligand>
</feature>
<dbReference type="EC" id="3.4.14.10" evidence="4"/>
<keyword evidence="13" id="KW-0865">Zymogen</keyword>
<evidence type="ECO:0000256" key="12">
    <source>
        <dbReference type="ARBA" id="ARBA00023026"/>
    </source>
</evidence>
<dbReference type="GO" id="GO:0006508">
    <property type="term" value="P:proteolysis"/>
    <property type="evidence" value="ECO:0007669"/>
    <property type="project" value="UniProtKB-KW"/>
</dbReference>
<gene>
    <name evidence="17" type="ORF">P8C59_001036</name>
</gene>
<keyword evidence="18" id="KW-1185">Reference proteome</keyword>
<dbReference type="AlphaFoldDB" id="A0AAD9HYS0"/>